<dbReference type="CDD" id="cd04301">
    <property type="entry name" value="NAT_SF"/>
    <property type="match status" value="1"/>
</dbReference>
<comment type="caution">
    <text evidence="4">The sequence shown here is derived from an EMBL/GenBank/DDBJ whole genome shotgun (WGS) entry which is preliminary data.</text>
</comment>
<gene>
    <name evidence="4" type="ORF">A6E74_01080</name>
    <name evidence="3" type="ORF">ETH01_06760</name>
</gene>
<reference evidence="3 6" key="2">
    <citation type="submission" date="2019-07" db="EMBL/GenBank/DDBJ databases">
        <title>Whole genome shotgun sequence of Enterococcus thailandicus NBRC 101867.</title>
        <authorList>
            <person name="Hosoyama A."/>
            <person name="Uohara A."/>
            <person name="Ohji S."/>
            <person name="Ichikawa N."/>
        </authorList>
    </citation>
    <scope>NUCLEOTIDE SEQUENCE [LARGE SCALE GENOMIC DNA]</scope>
    <source>
        <strain evidence="3 6">NBRC 101867</strain>
    </source>
</reference>
<keyword evidence="5" id="KW-1185">Reference proteome</keyword>
<evidence type="ECO:0000313" key="3">
    <source>
        <dbReference type="EMBL" id="GEK36389.1"/>
    </source>
</evidence>
<dbReference type="OrthoDB" id="9796171at2"/>
<dbReference type="RefSeq" id="WP_067480796.1">
    <property type="nucleotide sequence ID" value="NZ_BJUG01000003.1"/>
</dbReference>
<proteinExistence type="predicted"/>
<dbReference type="PROSITE" id="PS51186">
    <property type="entry name" value="GNAT"/>
    <property type="match status" value="1"/>
</dbReference>
<dbReference type="Gene3D" id="3.40.630.30">
    <property type="match status" value="1"/>
</dbReference>
<organism evidence="4 5">
    <name type="scientific">Enterococcus thailandicus</name>
    <dbReference type="NCBI Taxonomy" id="417368"/>
    <lineage>
        <taxon>Bacteria</taxon>
        <taxon>Bacillati</taxon>
        <taxon>Bacillota</taxon>
        <taxon>Bacilli</taxon>
        <taxon>Lactobacillales</taxon>
        <taxon>Enterococcaceae</taxon>
        <taxon>Enterococcus</taxon>
    </lineage>
</organism>
<protein>
    <submittedName>
        <fullName evidence="4">GNAT family acetyltransferase</fullName>
    </submittedName>
</protein>
<dbReference type="EMBL" id="LWMN01000001">
    <property type="protein sequence ID" value="OAQ56998.1"/>
    <property type="molecule type" value="Genomic_DNA"/>
</dbReference>
<dbReference type="SUPFAM" id="SSF55729">
    <property type="entry name" value="Acyl-CoA N-acyltransferases (Nat)"/>
    <property type="match status" value="1"/>
</dbReference>
<dbReference type="Pfam" id="PF13673">
    <property type="entry name" value="Acetyltransf_10"/>
    <property type="match status" value="1"/>
</dbReference>
<reference evidence="4 5" key="1">
    <citation type="submission" date="2016-04" db="EMBL/GenBank/DDBJ databases">
        <title>Draft genome of an Enterococcus thailandicus strain isolated from bovine feces.</title>
        <authorList>
            <person name="Beukers A.G."/>
            <person name="Zaheer R."/>
            <person name="Goji N."/>
            <person name="Cook S.R."/>
            <person name="Amoako K."/>
            <person name="Chaves A.V."/>
            <person name="Ward M.P."/>
            <person name="Mcallister T.A."/>
        </authorList>
    </citation>
    <scope>NUCLEOTIDE SEQUENCE [LARGE SCALE GENOMIC DNA]</scope>
    <source>
        <strain evidence="4 5">F0711D 46</strain>
    </source>
</reference>
<dbReference type="PATRIC" id="fig|417368.6.peg.186"/>
<dbReference type="Proteomes" id="UP000078516">
    <property type="component" value="Unassembled WGS sequence"/>
</dbReference>
<evidence type="ECO:0000313" key="6">
    <source>
        <dbReference type="Proteomes" id="UP000321361"/>
    </source>
</evidence>
<dbReference type="InterPro" id="IPR016181">
    <property type="entry name" value="Acyl_CoA_acyltransferase"/>
</dbReference>
<name>A0A179EUW7_ENTTH</name>
<accession>A0A179EUW7</accession>
<evidence type="ECO:0000313" key="5">
    <source>
        <dbReference type="Proteomes" id="UP000078516"/>
    </source>
</evidence>
<evidence type="ECO:0000259" key="2">
    <source>
        <dbReference type="PROSITE" id="PS51186"/>
    </source>
</evidence>
<evidence type="ECO:0000313" key="4">
    <source>
        <dbReference type="EMBL" id="OAQ56998.1"/>
    </source>
</evidence>
<dbReference type="InterPro" id="IPR050769">
    <property type="entry name" value="NAT_camello-type"/>
</dbReference>
<dbReference type="EMBL" id="BJUG01000003">
    <property type="protein sequence ID" value="GEK36389.1"/>
    <property type="molecule type" value="Genomic_DNA"/>
</dbReference>
<dbReference type="InterPro" id="IPR000182">
    <property type="entry name" value="GNAT_dom"/>
</dbReference>
<dbReference type="GeneID" id="77487640"/>
<evidence type="ECO:0000256" key="1">
    <source>
        <dbReference type="ARBA" id="ARBA00022679"/>
    </source>
</evidence>
<keyword evidence="1 4" id="KW-0808">Transferase</keyword>
<dbReference type="PANTHER" id="PTHR13947:SF37">
    <property type="entry name" value="LD18367P"/>
    <property type="match status" value="1"/>
</dbReference>
<dbReference type="PANTHER" id="PTHR13947">
    <property type="entry name" value="GNAT FAMILY N-ACETYLTRANSFERASE"/>
    <property type="match status" value="1"/>
</dbReference>
<dbReference type="GO" id="GO:0008080">
    <property type="term" value="F:N-acetyltransferase activity"/>
    <property type="evidence" value="ECO:0007669"/>
    <property type="project" value="InterPro"/>
</dbReference>
<dbReference type="AlphaFoldDB" id="A0A179EUW7"/>
<dbReference type="KEGG" id="eth:CK496_08295"/>
<feature type="domain" description="N-acetyltransferase" evidence="2">
    <location>
        <begin position="4"/>
        <end position="145"/>
    </location>
</feature>
<sequence>MKIVQTRDTLSGIYLDAIRIRHQVFVVEQGVPLEREIDKDEARCIHFVLYSEKKEPCGTVRLLPLDNGKMKLQRMAILQNFRQQGLGNHLVKEAEEFTKNQGYNTILLGAQETAVNFYSKLGYEIYGEPFEDAGMPHLHMRKKMSQP</sequence>
<dbReference type="Proteomes" id="UP000321361">
    <property type="component" value="Unassembled WGS sequence"/>
</dbReference>